<name>A0A6J7WJI1_9CAUD</name>
<organism evidence="1">
    <name type="scientific">uncultured Caudovirales phage</name>
    <dbReference type="NCBI Taxonomy" id="2100421"/>
    <lineage>
        <taxon>Viruses</taxon>
        <taxon>Duplodnaviria</taxon>
        <taxon>Heunggongvirae</taxon>
        <taxon>Uroviricota</taxon>
        <taxon>Caudoviricetes</taxon>
        <taxon>Peduoviridae</taxon>
        <taxon>Maltschvirus</taxon>
        <taxon>Maltschvirus maltsch</taxon>
    </lineage>
</organism>
<accession>A0A6J7WJI1</accession>
<sequence>MYSRAQLVDSLPKGVPSVVRRVQVQCLSAGFGSRHNIRFAPGVLGFFLGDRLEPDEPVEADEPDDLFRGVGYTY</sequence>
<reference evidence="1" key="1">
    <citation type="submission" date="2020-05" db="EMBL/GenBank/DDBJ databases">
        <authorList>
            <person name="Chiriac C."/>
            <person name="Salcher M."/>
            <person name="Ghai R."/>
            <person name="Kavagutti S V."/>
        </authorList>
    </citation>
    <scope>NUCLEOTIDE SEQUENCE</scope>
</reference>
<gene>
    <name evidence="1" type="ORF">UFOVP181_432</name>
</gene>
<dbReference type="EMBL" id="LR798231">
    <property type="protein sequence ID" value="CAB5209335.1"/>
    <property type="molecule type" value="Genomic_DNA"/>
</dbReference>
<evidence type="ECO:0000313" key="1">
    <source>
        <dbReference type="EMBL" id="CAB5209335.1"/>
    </source>
</evidence>
<proteinExistence type="predicted"/>
<protein>
    <submittedName>
        <fullName evidence="1">Uncharacterized protein</fullName>
    </submittedName>
</protein>